<evidence type="ECO:0000313" key="3">
    <source>
        <dbReference type="Proteomes" id="UP000830542"/>
    </source>
</evidence>
<dbReference type="Pfam" id="PF20126">
    <property type="entry name" value="TumE"/>
    <property type="match status" value="1"/>
</dbReference>
<evidence type="ECO:0000313" key="2">
    <source>
        <dbReference type="EMBL" id="UOO95735.1"/>
    </source>
</evidence>
<gene>
    <name evidence="1" type="ORF">GCM10008985_14390</name>
    <name evidence="2" type="ORF">MUK72_03265</name>
</gene>
<dbReference type="EMBL" id="BAAADN010000022">
    <property type="protein sequence ID" value="GAA0459191.1"/>
    <property type="molecule type" value="Genomic_DNA"/>
</dbReference>
<dbReference type="EMBL" id="CP095005">
    <property type="protein sequence ID" value="UOO95735.1"/>
    <property type="molecule type" value="Genomic_DNA"/>
</dbReference>
<dbReference type="Proteomes" id="UP000830542">
    <property type="component" value="Chromosome"/>
</dbReference>
<dbReference type="KEGG" id="hdo:MUK72_03265"/>
<organism evidence="1 4">
    <name type="scientific">Halococcus dombrowskii</name>
    <dbReference type="NCBI Taxonomy" id="179637"/>
    <lineage>
        <taxon>Archaea</taxon>
        <taxon>Methanobacteriati</taxon>
        <taxon>Methanobacteriota</taxon>
        <taxon>Stenosarchaea group</taxon>
        <taxon>Halobacteria</taxon>
        <taxon>Halobacteriales</taxon>
        <taxon>Halococcaceae</taxon>
        <taxon>Halococcus</taxon>
    </lineage>
</organism>
<dbReference type="InterPro" id="IPR045397">
    <property type="entry name" value="TumE-like"/>
</dbReference>
<keyword evidence="3" id="KW-1185">Reference proteome</keyword>
<sequence>MPDGESNIDTVLDETRKEDNRIIHRKVILVPESSEYPDGVKYTFHYGTLDDETLLRYDNSHGWHERHVGDSVEEIEYPGIAELYEQFVNEIEGM</sequence>
<evidence type="ECO:0000313" key="1">
    <source>
        <dbReference type="EMBL" id="GAA0459191.1"/>
    </source>
</evidence>
<dbReference type="Proteomes" id="UP001500962">
    <property type="component" value="Unassembled WGS sequence"/>
</dbReference>
<protein>
    <submittedName>
        <fullName evidence="1">DUF6516 family protein</fullName>
    </submittedName>
</protein>
<reference evidence="2" key="2">
    <citation type="submission" date="2022-04" db="EMBL/GenBank/DDBJ databases">
        <title>Sequencing and genomic assembly of Halococcus dombrowskii.</title>
        <authorList>
            <person name="Lim S.W."/>
            <person name="MacLea K.S."/>
        </authorList>
    </citation>
    <scope>NUCLEOTIDE SEQUENCE</scope>
    <source>
        <strain evidence="2">H4</strain>
    </source>
</reference>
<dbReference type="AlphaFoldDB" id="A0AAV3SEW8"/>
<evidence type="ECO:0000313" key="4">
    <source>
        <dbReference type="Proteomes" id="UP001500962"/>
    </source>
</evidence>
<proteinExistence type="predicted"/>
<reference evidence="1" key="1">
    <citation type="journal article" date="2014" name="Int. J. Syst. Evol. Microbiol.">
        <title>Complete genome sequence of Corynebacterium casei LMG S-19264T (=DSM 44701T), isolated from a smear-ripened cheese.</title>
        <authorList>
            <consortium name="US DOE Joint Genome Institute (JGI-PGF)"/>
            <person name="Walter F."/>
            <person name="Albersmeier A."/>
            <person name="Kalinowski J."/>
            <person name="Ruckert C."/>
        </authorList>
    </citation>
    <scope>NUCLEOTIDE SEQUENCE</scope>
    <source>
        <strain evidence="1">JCM 12289</strain>
    </source>
</reference>
<reference evidence="1" key="3">
    <citation type="submission" date="2023-12" db="EMBL/GenBank/DDBJ databases">
        <authorList>
            <person name="Sun Q."/>
            <person name="Inoue M."/>
        </authorList>
    </citation>
    <scope>NUCLEOTIDE SEQUENCE</scope>
    <source>
        <strain evidence="1">JCM 12289</strain>
    </source>
</reference>
<dbReference type="RefSeq" id="WP_244703909.1">
    <property type="nucleotide sequence ID" value="NZ_BAAADN010000022.1"/>
</dbReference>
<dbReference type="GeneID" id="71760835"/>
<accession>A0AAV3SEW8</accession>
<name>A0AAV3SEW8_HALDO</name>